<dbReference type="GO" id="GO:0004722">
    <property type="term" value="F:protein serine/threonine phosphatase activity"/>
    <property type="evidence" value="ECO:0007669"/>
    <property type="project" value="InterPro"/>
</dbReference>
<evidence type="ECO:0000313" key="2">
    <source>
        <dbReference type="EMBL" id="KAF9621427.1"/>
    </source>
</evidence>
<accession>A0A835M9J0</accession>
<dbReference type="InterPro" id="IPR036457">
    <property type="entry name" value="PPM-type-like_dom_sf"/>
</dbReference>
<dbReference type="InterPro" id="IPR056647">
    <property type="entry name" value="DUF7745"/>
</dbReference>
<dbReference type="SUPFAM" id="SSF81606">
    <property type="entry name" value="PP2C-like"/>
    <property type="match status" value="1"/>
</dbReference>
<feature type="domain" description="DUF7745" evidence="1">
    <location>
        <begin position="175"/>
        <end position="258"/>
    </location>
</feature>
<dbReference type="InterPro" id="IPR015655">
    <property type="entry name" value="PP2C"/>
</dbReference>
<gene>
    <name evidence="2" type="ORF">IFM89_021466</name>
</gene>
<reference evidence="2 3" key="1">
    <citation type="submission" date="2020-10" db="EMBL/GenBank/DDBJ databases">
        <title>The Coptis chinensis genome and diversification of protoberbering-type alkaloids.</title>
        <authorList>
            <person name="Wang B."/>
            <person name="Shu S."/>
            <person name="Song C."/>
            <person name="Liu Y."/>
        </authorList>
    </citation>
    <scope>NUCLEOTIDE SEQUENCE [LARGE SCALE GENOMIC DNA]</scope>
    <source>
        <strain evidence="2">HL-2020</strain>
        <tissue evidence="2">Leaf</tissue>
    </source>
</reference>
<keyword evidence="3" id="KW-1185">Reference proteome</keyword>
<evidence type="ECO:0000259" key="1">
    <source>
        <dbReference type="Pfam" id="PF24924"/>
    </source>
</evidence>
<evidence type="ECO:0000313" key="3">
    <source>
        <dbReference type="Proteomes" id="UP000631114"/>
    </source>
</evidence>
<dbReference type="OrthoDB" id="10264738at2759"/>
<dbReference type="AlphaFoldDB" id="A0A835M9J0"/>
<dbReference type="PANTHER" id="PTHR47992">
    <property type="entry name" value="PROTEIN PHOSPHATASE"/>
    <property type="match status" value="1"/>
</dbReference>
<dbReference type="Pfam" id="PF24924">
    <property type="entry name" value="DUF7745"/>
    <property type="match status" value="1"/>
</dbReference>
<protein>
    <recommendedName>
        <fullName evidence="1">DUF7745 domain-containing protein</fullName>
    </recommendedName>
</protein>
<name>A0A835M9J0_9MAGN</name>
<proteinExistence type="predicted"/>
<comment type="caution">
    <text evidence="2">The sequence shown here is derived from an EMBL/GenBank/DDBJ whole genome shotgun (WGS) entry which is preliminary data.</text>
</comment>
<dbReference type="Gene3D" id="3.60.40.10">
    <property type="entry name" value="PPM-type phosphatase domain"/>
    <property type="match status" value="1"/>
</dbReference>
<dbReference type="EMBL" id="JADFTS010000002">
    <property type="protein sequence ID" value="KAF9621427.1"/>
    <property type="molecule type" value="Genomic_DNA"/>
</dbReference>
<dbReference type="Proteomes" id="UP000631114">
    <property type="component" value="Unassembled WGS sequence"/>
</dbReference>
<sequence>MRLEVFVVHIEGLRLMFQSGHVNFLPVNCQDLWEAVRIKRCRGRLFAMQNEPEVPRVWLPFDYAPRLATRRAFGDFCLKDYKVISILEFSYMLLTKRDQFIVLAFDGLLNGDNAYTAISVVFFFQGPLINEAAIQKEGVENLIMNTKVPNKALLEIINNDWNSGDWINWRQKSGMGNTLTLAKLEINWAFIEALVRCWEPNDMVFKFGPHQLCPTLEECSHLLSMSLEGNLAFPHLKDSYIKELVNFLRISKKTLEKDTNG</sequence>
<organism evidence="2 3">
    <name type="scientific">Coptis chinensis</name>
    <dbReference type="NCBI Taxonomy" id="261450"/>
    <lineage>
        <taxon>Eukaryota</taxon>
        <taxon>Viridiplantae</taxon>
        <taxon>Streptophyta</taxon>
        <taxon>Embryophyta</taxon>
        <taxon>Tracheophyta</taxon>
        <taxon>Spermatophyta</taxon>
        <taxon>Magnoliopsida</taxon>
        <taxon>Ranunculales</taxon>
        <taxon>Ranunculaceae</taxon>
        <taxon>Coptidoideae</taxon>
        <taxon>Coptis</taxon>
    </lineage>
</organism>